<dbReference type="GeneID" id="4621831"/>
<dbReference type="AlphaFoldDB" id="Q754M9"/>
<evidence type="ECO:0000256" key="1">
    <source>
        <dbReference type="ARBA" id="ARBA00004477"/>
    </source>
</evidence>
<sequence length="271" mass="30295">MSKKKHEEECGERAGGKVGSPIVVAASTDSMSMLTKPQLFGIYDEEIVESEDTEIYEEAKKSAGRMLDDMGSVGARSRVRTRSQKYMHLVSSLVILGISGIAYHQLSRNLHDNDLLHEDFTSRPLVLGVKLCQQLSFGMLPTWAGYAVEGILFGSLLPAVDYWRRISVGKVNLSGVLRSINAMLGVSFGIRRVEWSSSLQASGAWFLLDGILWLFFDGSFSVFLLGFAVGLVTAVTCYEEITDFSQLLYFIDFYFLGLLFFGRLGRYLYQR</sequence>
<dbReference type="GO" id="GO:0005789">
    <property type="term" value="C:endoplasmic reticulum membrane"/>
    <property type="evidence" value="ECO:0007669"/>
    <property type="project" value="UniProtKB-SubCell"/>
</dbReference>
<evidence type="ECO:0000313" key="8">
    <source>
        <dbReference type="EMBL" id="AAS53414.1"/>
    </source>
</evidence>
<accession>Q754M9</accession>
<reference evidence="9" key="2">
    <citation type="journal article" date="2013" name="G3 (Bethesda)">
        <title>Genomes of Ashbya fungi isolated from insects reveal four mating-type loci, numerous translocations, lack of transposons, and distinct gene duplications.</title>
        <authorList>
            <person name="Dietrich F.S."/>
            <person name="Voegeli S."/>
            <person name="Kuo S."/>
            <person name="Philippsen P."/>
        </authorList>
    </citation>
    <scope>GENOME REANNOTATION</scope>
    <source>
        <strain evidence="9">ATCC 10895 / CBS 109.51 / FGSC 9923 / NRRL Y-1056</strain>
    </source>
</reference>
<gene>
    <name evidence="8" type="ORF">AGOS_AFR043W</name>
</gene>
<comment type="subcellular location">
    <subcellularLocation>
        <location evidence="1">Endoplasmic reticulum membrane</location>
        <topology evidence="1">Multi-pass membrane protein</topology>
    </subcellularLocation>
</comment>
<dbReference type="Pfam" id="PF07281">
    <property type="entry name" value="INSIG"/>
    <property type="match status" value="1"/>
</dbReference>
<proteinExistence type="inferred from homology"/>
<name>Q754M9_EREGS</name>
<keyword evidence="4" id="KW-0256">Endoplasmic reticulum</keyword>
<dbReference type="RefSeq" id="NP_985590.1">
    <property type="nucleotide sequence ID" value="NM_210944.1"/>
</dbReference>
<keyword evidence="5 7" id="KW-1133">Transmembrane helix</keyword>
<evidence type="ECO:0000256" key="2">
    <source>
        <dbReference type="ARBA" id="ARBA00007475"/>
    </source>
</evidence>
<dbReference type="STRING" id="284811.Q754M9"/>
<dbReference type="HOGENOM" id="CLU_088332_0_0_1"/>
<dbReference type="OrthoDB" id="205546at2759"/>
<evidence type="ECO:0000313" key="9">
    <source>
        <dbReference type="Proteomes" id="UP000000591"/>
    </source>
</evidence>
<dbReference type="GO" id="GO:0016126">
    <property type="term" value="P:sterol biosynthetic process"/>
    <property type="evidence" value="ECO:0000318"/>
    <property type="project" value="GO_Central"/>
</dbReference>
<feature type="transmembrane region" description="Helical" evidence="7">
    <location>
        <begin position="211"/>
        <end position="235"/>
    </location>
</feature>
<feature type="transmembrane region" description="Helical" evidence="7">
    <location>
        <begin position="143"/>
        <end position="163"/>
    </location>
</feature>
<comment type="similarity">
    <text evidence="2">Belongs to the INSIG family.</text>
</comment>
<dbReference type="InParanoid" id="Q754M9"/>
<reference evidence="8 9" key="1">
    <citation type="journal article" date="2004" name="Science">
        <title>The Ashbya gossypii genome as a tool for mapping the ancient Saccharomyces cerevisiae genome.</title>
        <authorList>
            <person name="Dietrich F.S."/>
            <person name="Voegeli S."/>
            <person name="Brachat S."/>
            <person name="Lerch A."/>
            <person name="Gates K."/>
            <person name="Steiner S."/>
            <person name="Mohr C."/>
            <person name="Pohlmann R."/>
            <person name="Luedi P."/>
            <person name="Choi S."/>
            <person name="Wing R.A."/>
            <person name="Flavier A."/>
            <person name="Gaffney T.D."/>
            <person name="Philippsen P."/>
        </authorList>
    </citation>
    <scope>NUCLEOTIDE SEQUENCE [LARGE SCALE GENOMIC DNA]</scope>
    <source>
        <strain evidence="9">ATCC 10895 / CBS 109.51 / FGSC 9923 / NRRL Y-1056</strain>
    </source>
</reference>
<feature type="transmembrane region" description="Helical" evidence="7">
    <location>
        <begin position="247"/>
        <end position="269"/>
    </location>
</feature>
<dbReference type="PANTHER" id="PTHR15301:SF3">
    <property type="entry name" value="PROTEIN NSG1-RELATED"/>
    <property type="match status" value="1"/>
</dbReference>
<evidence type="ECO:0000256" key="5">
    <source>
        <dbReference type="ARBA" id="ARBA00022989"/>
    </source>
</evidence>
<dbReference type="EMBL" id="AE016819">
    <property type="protein sequence ID" value="AAS53414.1"/>
    <property type="molecule type" value="Genomic_DNA"/>
</dbReference>
<evidence type="ECO:0000256" key="4">
    <source>
        <dbReference type="ARBA" id="ARBA00022824"/>
    </source>
</evidence>
<dbReference type="FunCoup" id="Q754M9">
    <property type="interactions" value="25"/>
</dbReference>
<dbReference type="PANTHER" id="PTHR15301">
    <property type="entry name" value="INSULIN-INDUCED GENE 1"/>
    <property type="match status" value="1"/>
</dbReference>
<keyword evidence="6 7" id="KW-0472">Membrane</keyword>
<feature type="transmembrane region" description="Helical" evidence="7">
    <location>
        <begin position="86"/>
        <end position="106"/>
    </location>
</feature>
<dbReference type="GO" id="GO:0005783">
    <property type="term" value="C:endoplasmic reticulum"/>
    <property type="evidence" value="ECO:0000318"/>
    <property type="project" value="GO_Central"/>
</dbReference>
<evidence type="ECO:0000256" key="7">
    <source>
        <dbReference type="SAM" id="Phobius"/>
    </source>
</evidence>
<evidence type="ECO:0000256" key="3">
    <source>
        <dbReference type="ARBA" id="ARBA00022692"/>
    </source>
</evidence>
<evidence type="ECO:0000256" key="6">
    <source>
        <dbReference type="ARBA" id="ARBA00023136"/>
    </source>
</evidence>
<dbReference type="OMA" id="IEWSSFL"/>
<dbReference type="KEGG" id="ago:AGOS_AFR043W"/>
<organism evidence="8 9">
    <name type="scientific">Eremothecium gossypii (strain ATCC 10895 / CBS 109.51 / FGSC 9923 / NRRL Y-1056)</name>
    <name type="common">Yeast</name>
    <name type="synonym">Ashbya gossypii</name>
    <dbReference type="NCBI Taxonomy" id="284811"/>
    <lineage>
        <taxon>Eukaryota</taxon>
        <taxon>Fungi</taxon>
        <taxon>Dikarya</taxon>
        <taxon>Ascomycota</taxon>
        <taxon>Saccharomycotina</taxon>
        <taxon>Saccharomycetes</taxon>
        <taxon>Saccharomycetales</taxon>
        <taxon>Saccharomycetaceae</taxon>
        <taxon>Eremothecium</taxon>
    </lineage>
</organism>
<dbReference type="eggNOG" id="ENOG502QX4Q">
    <property type="taxonomic scope" value="Eukaryota"/>
</dbReference>
<dbReference type="InterPro" id="IPR025929">
    <property type="entry name" value="INSIG_fam"/>
</dbReference>
<dbReference type="Proteomes" id="UP000000591">
    <property type="component" value="Chromosome VI"/>
</dbReference>
<keyword evidence="9" id="KW-1185">Reference proteome</keyword>
<keyword evidence="3 7" id="KW-0812">Transmembrane</keyword>
<protein>
    <submittedName>
        <fullName evidence="8">AFR043Wp</fullName>
    </submittedName>
</protein>